<evidence type="ECO:0000313" key="1">
    <source>
        <dbReference type="EMBL" id="CDX54179.1"/>
    </source>
</evidence>
<sequence>MLPFLSLDAMAASRGDGLHPKLARLLRTRLASAGSGVVVLRQTRNGAPIQAGPNPIGNIDGELQAGVLRFPTRQSLKARRRKN</sequence>
<organism evidence="1 2">
    <name type="scientific">Mesorhizobium plurifarium</name>
    <dbReference type="NCBI Taxonomy" id="69974"/>
    <lineage>
        <taxon>Bacteria</taxon>
        <taxon>Pseudomonadati</taxon>
        <taxon>Pseudomonadota</taxon>
        <taxon>Alphaproteobacteria</taxon>
        <taxon>Hyphomicrobiales</taxon>
        <taxon>Phyllobacteriaceae</taxon>
        <taxon>Mesorhizobium</taxon>
    </lineage>
</organism>
<reference evidence="1 2" key="1">
    <citation type="submission" date="2014-08" db="EMBL/GenBank/DDBJ databases">
        <authorList>
            <person name="Moulin Lionel"/>
        </authorList>
    </citation>
    <scope>NUCLEOTIDE SEQUENCE [LARGE SCALE GENOMIC DNA]</scope>
</reference>
<dbReference type="Proteomes" id="UP000046122">
    <property type="component" value="Unassembled WGS sequence"/>
</dbReference>
<protein>
    <submittedName>
        <fullName evidence="1">Uncharacterized protein</fullName>
    </submittedName>
</protein>
<accession>A0A090G0V1</accession>
<name>A0A090G0V1_MESPL</name>
<dbReference type="EMBL" id="CCNE01000011">
    <property type="protein sequence ID" value="CDX54179.1"/>
    <property type="molecule type" value="Genomic_DNA"/>
</dbReference>
<gene>
    <name evidence="1" type="ORF">MPL3365_190061</name>
</gene>
<dbReference type="AlphaFoldDB" id="A0A090G0V1"/>
<evidence type="ECO:0000313" key="2">
    <source>
        <dbReference type="Proteomes" id="UP000046122"/>
    </source>
</evidence>
<proteinExistence type="predicted"/>